<evidence type="ECO:0008006" key="4">
    <source>
        <dbReference type="Google" id="ProtNLM"/>
    </source>
</evidence>
<proteinExistence type="predicted"/>
<gene>
    <name evidence="2" type="ORF">RI844_08090</name>
</gene>
<evidence type="ECO:0000313" key="2">
    <source>
        <dbReference type="EMBL" id="WOH39170.1"/>
    </source>
</evidence>
<keyword evidence="1" id="KW-0812">Transmembrane</keyword>
<dbReference type="EMBL" id="CP136600">
    <property type="protein sequence ID" value="WOH39170.1"/>
    <property type="molecule type" value="Genomic_DNA"/>
</dbReference>
<name>A0ABZ0GU28_9GAMM</name>
<keyword evidence="1" id="KW-1133">Transmembrane helix</keyword>
<keyword evidence="3" id="KW-1185">Reference proteome</keyword>
<keyword evidence="1" id="KW-0472">Membrane</keyword>
<feature type="transmembrane region" description="Helical" evidence="1">
    <location>
        <begin position="12"/>
        <end position="34"/>
    </location>
</feature>
<organism evidence="2 3">
    <name type="scientific">Thalassotalea fonticola</name>
    <dbReference type="NCBI Taxonomy" id="3065649"/>
    <lineage>
        <taxon>Bacteria</taxon>
        <taxon>Pseudomonadati</taxon>
        <taxon>Pseudomonadota</taxon>
        <taxon>Gammaproteobacteria</taxon>
        <taxon>Alteromonadales</taxon>
        <taxon>Colwelliaceae</taxon>
        <taxon>Thalassotalea</taxon>
    </lineage>
</organism>
<accession>A0ABZ0GU28</accession>
<dbReference type="RefSeq" id="WP_348397937.1">
    <property type="nucleotide sequence ID" value="NZ_CP136600.1"/>
</dbReference>
<sequence>MKTHINSYHKYQGLVLATNLLMVLLVTLIATTLFKNALTQSKMVNLSKSQLLIKNNSEQVLVDAKNYIKNLLAANTELTVNDKGYFGSDAAIFITDINWQDTNNFIASDNNSKFVVIYLGIQTKLTQPDLGLDHHLFKILIYSQFPPSAEYQLQRFIAIPVV</sequence>
<reference evidence="2 3" key="1">
    <citation type="submission" date="2023-09" db="EMBL/GenBank/DDBJ databases">
        <authorList>
            <person name="Qi X."/>
        </authorList>
    </citation>
    <scope>NUCLEOTIDE SEQUENCE [LARGE SCALE GENOMIC DNA]</scope>
    <source>
        <strain evidence="2 3">S1-1</strain>
    </source>
</reference>
<protein>
    <recommendedName>
        <fullName evidence="4">Type 4 fimbrial biogenesis protein PilX N-terminal domain-containing protein</fullName>
    </recommendedName>
</protein>
<evidence type="ECO:0000256" key="1">
    <source>
        <dbReference type="SAM" id="Phobius"/>
    </source>
</evidence>
<dbReference type="Proteomes" id="UP001301442">
    <property type="component" value="Chromosome"/>
</dbReference>
<evidence type="ECO:0000313" key="3">
    <source>
        <dbReference type="Proteomes" id="UP001301442"/>
    </source>
</evidence>